<dbReference type="InterPro" id="IPR055701">
    <property type="entry name" value="DUF7277"/>
</dbReference>
<dbReference type="Pfam" id="PF23942">
    <property type="entry name" value="DUF7277"/>
    <property type="match status" value="1"/>
</dbReference>
<dbReference type="EMBL" id="MH713599">
    <property type="protein sequence ID" value="AXY82836.1"/>
    <property type="molecule type" value="Genomic_DNA"/>
</dbReference>
<gene>
    <name evidence="3" type="ORF">KARL1_217</name>
</gene>
<feature type="domain" description="DUF7275" evidence="1">
    <location>
        <begin position="118"/>
        <end position="297"/>
    </location>
</feature>
<feature type="domain" description="DUF7277" evidence="2">
    <location>
        <begin position="3"/>
        <end position="95"/>
    </location>
</feature>
<proteinExistence type="predicted"/>
<evidence type="ECO:0000313" key="3">
    <source>
        <dbReference type="EMBL" id="AXY82836.1"/>
    </source>
</evidence>
<evidence type="ECO:0000259" key="2">
    <source>
        <dbReference type="Pfam" id="PF23942"/>
    </source>
</evidence>
<evidence type="ECO:0000259" key="1">
    <source>
        <dbReference type="Pfam" id="PF23940"/>
    </source>
</evidence>
<reference evidence="3 4" key="1">
    <citation type="journal article" date="2018" name="Sci. Rep.">
        <title>Enhanced antibacterial effect of the novel T4-like bacteriophage KARL-1 in combination with antibiotics against multi-drug resistant Acinetobacter baumannii.</title>
        <authorList>
            <person name="Jansen M."/>
            <person name="Wahida A."/>
            <person name="Latz S."/>
            <person name="Kruttgen A."/>
            <person name="Hafner H."/>
            <person name="Buhl E.M."/>
            <person name="Ritter K."/>
            <person name="Horz H.P."/>
        </authorList>
    </citation>
    <scope>NUCLEOTIDE SEQUENCE [LARGE SCALE GENOMIC DNA]</scope>
</reference>
<evidence type="ECO:0000313" key="4">
    <source>
        <dbReference type="Proteomes" id="UP000277855"/>
    </source>
</evidence>
<keyword evidence="4" id="KW-1185">Reference proteome</keyword>
<dbReference type="InterPro" id="IPR055699">
    <property type="entry name" value="DUF7275"/>
</dbReference>
<dbReference type="Pfam" id="PF23940">
    <property type="entry name" value="DUF7275"/>
    <property type="match status" value="1"/>
</dbReference>
<protein>
    <submittedName>
        <fullName evidence="3">Uncharacterized protein</fullName>
    </submittedName>
</protein>
<organism evidence="3 4">
    <name type="scientific">Acinetobacter phage KARL-1</name>
    <dbReference type="NCBI Taxonomy" id="2301662"/>
    <lineage>
        <taxon>Viruses</taxon>
        <taxon>Duplodnaviria</taxon>
        <taxon>Heunggongvirae</taxon>
        <taxon>Uroviricota</taxon>
        <taxon>Caudoviricetes</taxon>
        <taxon>Pantevenvirales</taxon>
        <taxon>Straboviridae</taxon>
        <taxon>Twarogvirinae</taxon>
        <taxon>Lazarusvirus</taxon>
        <taxon>Lazarusvirus karl</taxon>
    </lineage>
</organism>
<dbReference type="Proteomes" id="UP000277855">
    <property type="component" value="Segment"/>
</dbReference>
<name>A0A385IIX3_9CAUD</name>
<accession>A0A385IIX3</accession>
<dbReference type="Gene3D" id="3.30.460.40">
    <property type="match status" value="1"/>
</dbReference>
<sequence length="317" mass="36888">MRPLIIGSYALAQHLERMKIPNNLKPKDIDMICIDEKHANEVIETLKHNAELSELIFDAKSKKFNTHTRAYRINGQIFEVTYPMSKNCTTYELVESSWAIRDGVNVGSIPCTIATINMLYSLKLSHRFLKNSPHFLKTMNTIRNLRSPAIGAIPHDPAWLQRRAKETYDYGHPMLNVRKDEFFTSNFDYIYDHDSIHEAVKLLERPAYTFYMDDDAEVNCSRDLFFKQDLTTQLLGVLEETYVLALERSQIPTNFKVDPKESFLIALEKVCTSITSGWFREFAWENYHIVVRMYDSSYVDKFKFALQSGKILPYKPA</sequence>